<dbReference type="RefSeq" id="WP_149796832.1">
    <property type="nucleotide sequence ID" value="NZ_FMYT01000018.1"/>
</dbReference>
<organism evidence="3 4">
    <name type="scientific">Halanaerobium congolense</name>
    <dbReference type="NCBI Taxonomy" id="54121"/>
    <lineage>
        <taxon>Bacteria</taxon>
        <taxon>Bacillati</taxon>
        <taxon>Bacillota</taxon>
        <taxon>Clostridia</taxon>
        <taxon>Halanaerobiales</taxon>
        <taxon>Halanaerobiaceae</taxon>
        <taxon>Halanaerobium</taxon>
    </lineage>
</organism>
<evidence type="ECO:0000313" key="4">
    <source>
        <dbReference type="Proteomes" id="UP000324896"/>
    </source>
</evidence>
<dbReference type="AlphaFoldDB" id="A0A1G6QFK9"/>
<dbReference type="SUPFAM" id="SSF51161">
    <property type="entry name" value="Trimeric LpxA-like enzymes"/>
    <property type="match status" value="1"/>
</dbReference>
<evidence type="ECO:0000256" key="1">
    <source>
        <dbReference type="ARBA" id="ARBA00022679"/>
    </source>
</evidence>
<evidence type="ECO:0000313" key="3">
    <source>
        <dbReference type="EMBL" id="SDC91083.1"/>
    </source>
</evidence>
<keyword evidence="2" id="KW-0012">Acyltransferase</keyword>
<dbReference type="GO" id="GO:0016746">
    <property type="term" value="F:acyltransferase activity"/>
    <property type="evidence" value="ECO:0007669"/>
    <property type="project" value="UniProtKB-KW"/>
</dbReference>
<reference evidence="3 4" key="1">
    <citation type="submission" date="2016-10" db="EMBL/GenBank/DDBJ databases">
        <authorList>
            <person name="Varghese N."/>
            <person name="Submissions S."/>
        </authorList>
    </citation>
    <scope>NUCLEOTIDE SEQUENCE [LARGE SCALE GENOMIC DNA]</scope>
    <source>
        <strain evidence="3 4">WG10</strain>
    </source>
</reference>
<dbReference type="EMBL" id="FMYT01000018">
    <property type="protein sequence ID" value="SDC91083.1"/>
    <property type="molecule type" value="Genomic_DNA"/>
</dbReference>
<dbReference type="InterPro" id="IPR011004">
    <property type="entry name" value="Trimer_LpxA-like_sf"/>
</dbReference>
<dbReference type="PANTHER" id="PTHR43300:SF12">
    <property type="entry name" value="CHLORAMPHENICOL ACETYLTRANSFERASE"/>
    <property type="match status" value="1"/>
</dbReference>
<accession>A0A1G6QFK9</accession>
<dbReference type="InterPro" id="IPR050179">
    <property type="entry name" value="Trans_hexapeptide_repeat"/>
</dbReference>
<protein>
    <submittedName>
        <fullName evidence="3">Galactoside O-acetyltransferase</fullName>
    </submittedName>
</protein>
<evidence type="ECO:0000256" key="2">
    <source>
        <dbReference type="ARBA" id="ARBA00023315"/>
    </source>
</evidence>
<keyword evidence="1 3" id="KW-0808">Transferase</keyword>
<sequence length="189" mass="20633">MNSYYTKNELENIGFNSIGNNVLISKKSSIYSPEKMNIGSNVRIDDFAILTGEINIGNYVHIASFTGLFGSAGIKMEDFTGVSSRVSIYSSSDDYSGSSLTNPMVPDKYKSINCGEVCLKKHSIVGASSVILPGVVIGKGSSIGAMTLVTKSTKDWKIYFGIPAKPIKNRKKDLLRLEKELKKEVIFDV</sequence>
<proteinExistence type="predicted"/>
<dbReference type="Gene3D" id="2.160.10.10">
    <property type="entry name" value="Hexapeptide repeat proteins"/>
    <property type="match status" value="1"/>
</dbReference>
<dbReference type="PANTHER" id="PTHR43300">
    <property type="entry name" value="ACETYLTRANSFERASE"/>
    <property type="match status" value="1"/>
</dbReference>
<dbReference type="Proteomes" id="UP000324896">
    <property type="component" value="Unassembled WGS sequence"/>
</dbReference>
<name>A0A1G6QFK9_9FIRM</name>
<gene>
    <name evidence="3" type="ORF">SAMN04488597_1185</name>
</gene>